<sequence length="235" mass="26603">MGQSEQSLVRHIHSVNALRESAEKTGLLKQIHALQNWQCQRLLATHSELAQQEKYQRAMNFFVEELYGPQDFSQRDADLARVIPKFANILPANAMQALDDALALNALSFELDMQMVQHLASAPLTRDSYAEAYLTLGRQPDRERQILLVASMGRELSSVANIFGIDTLLKLAKRPAHVAGLQSLHGFLERGFMVFKTMGNIESFMQPVIAREHELMLQLFDPKRDLTKENPVPHV</sequence>
<dbReference type="Proteomes" id="UP000219285">
    <property type="component" value="Chromosome"/>
</dbReference>
<protein>
    <recommendedName>
        <fullName evidence="1">DUF8198 domain-containing protein</fullName>
    </recommendedName>
</protein>
<gene>
    <name evidence="2" type="ORF">CA267_016415</name>
</gene>
<organism evidence="2 3">
    <name type="scientific">Alteromonas pelagimontana</name>
    <dbReference type="NCBI Taxonomy" id="1858656"/>
    <lineage>
        <taxon>Bacteria</taxon>
        <taxon>Pseudomonadati</taxon>
        <taxon>Pseudomonadota</taxon>
        <taxon>Gammaproteobacteria</taxon>
        <taxon>Alteromonadales</taxon>
        <taxon>Alteromonadaceae</taxon>
        <taxon>Alteromonas/Salinimonas group</taxon>
        <taxon>Alteromonas</taxon>
    </lineage>
</organism>
<dbReference type="InterPro" id="IPR058063">
    <property type="entry name" value="FFLEE_fam"/>
</dbReference>
<dbReference type="EMBL" id="CP052766">
    <property type="protein sequence ID" value="QJR82219.1"/>
    <property type="molecule type" value="Genomic_DNA"/>
</dbReference>
<proteinExistence type="predicted"/>
<keyword evidence="3" id="KW-1185">Reference proteome</keyword>
<name>A0A6M4MGH2_9ALTE</name>
<dbReference type="OrthoDB" id="7957365at2"/>
<dbReference type="InterPro" id="IPR058511">
    <property type="entry name" value="DUF8198"/>
</dbReference>
<dbReference type="NCBIfam" id="NF047641">
    <property type="entry name" value="FFLEE_fam"/>
    <property type="match status" value="1"/>
</dbReference>
<evidence type="ECO:0000259" key="1">
    <source>
        <dbReference type="Pfam" id="PF26621"/>
    </source>
</evidence>
<dbReference type="RefSeq" id="WP_075609787.1">
    <property type="nucleotide sequence ID" value="NZ_CP052766.1"/>
</dbReference>
<reference evidence="3" key="1">
    <citation type="submission" date="2014-12" db="EMBL/GenBank/DDBJ databases">
        <title>Complete genome sequence of a multi-drug resistant Klebsiella pneumoniae.</title>
        <authorList>
            <person name="Hua X."/>
            <person name="Chen Q."/>
            <person name="Li X."/>
            <person name="Feng Y."/>
            <person name="Ruan Z."/>
            <person name="Yu Y."/>
        </authorList>
    </citation>
    <scope>NUCLEOTIDE SEQUENCE [LARGE SCALE GENOMIC DNA]</scope>
    <source>
        <strain evidence="3">5.12</strain>
    </source>
</reference>
<evidence type="ECO:0000313" key="2">
    <source>
        <dbReference type="EMBL" id="QJR82219.1"/>
    </source>
</evidence>
<feature type="domain" description="DUF8198" evidence="1">
    <location>
        <begin position="18"/>
        <end position="223"/>
    </location>
</feature>
<dbReference type="Pfam" id="PF26621">
    <property type="entry name" value="DUF8198"/>
    <property type="match status" value="1"/>
</dbReference>
<accession>A0A6M4MGH2</accession>
<dbReference type="AlphaFoldDB" id="A0A6M4MGH2"/>
<dbReference type="KEGG" id="apel:CA267_016415"/>
<evidence type="ECO:0000313" key="3">
    <source>
        <dbReference type="Proteomes" id="UP000219285"/>
    </source>
</evidence>
<reference evidence="2 3" key="2">
    <citation type="submission" date="2020-04" db="EMBL/GenBank/DDBJ databases">
        <title>Complete genome sequence of Alteromonas pelagimontana 5.12T.</title>
        <authorList>
            <person name="Sinha R.K."/>
            <person name="Krishnan K.P."/>
            <person name="Kurian J.P."/>
        </authorList>
    </citation>
    <scope>NUCLEOTIDE SEQUENCE [LARGE SCALE GENOMIC DNA]</scope>
    <source>
        <strain evidence="2 3">5.12</strain>
    </source>
</reference>